<protein>
    <submittedName>
        <fullName evidence="1">Uncharacterized protein</fullName>
    </submittedName>
</protein>
<dbReference type="AlphaFoldDB" id="A0A9D1JE41"/>
<sequence length="72" mass="8299">MAGDLYKKNKDAEKIKVGMVALGVLAAIGKISEQHKEQKEAQLRAELSQLESKIFFRDEERIREIKKELKIE</sequence>
<evidence type="ECO:0000313" key="1">
    <source>
        <dbReference type="EMBL" id="HIR89684.1"/>
    </source>
</evidence>
<comment type="caution">
    <text evidence="1">The sequence shown here is derived from an EMBL/GenBank/DDBJ whole genome shotgun (WGS) entry which is preliminary data.</text>
</comment>
<reference evidence="1" key="1">
    <citation type="submission" date="2020-10" db="EMBL/GenBank/DDBJ databases">
        <authorList>
            <person name="Gilroy R."/>
        </authorList>
    </citation>
    <scope>NUCLEOTIDE SEQUENCE</scope>
    <source>
        <strain evidence="1">ChiW13-3771</strain>
    </source>
</reference>
<evidence type="ECO:0000313" key="2">
    <source>
        <dbReference type="Proteomes" id="UP000824201"/>
    </source>
</evidence>
<organism evidence="1 2">
    <name type="scientific">Candidatus Fimimorpha faecalis</name>
    <dbReference type="NCBI Taxonomy" id="2840824"/>
    <lineage>
        <taxon>Bacteria</taxon>
        <taxon>Bacillati</taxon>
        <taxon>Bacillota</taxon>
        <taxon>Clostridia</taxon>
        <taxon>Eubacteriales</taxon>
        <taxon>Candidatus Fimimorpha</taxon>
    </lineage>
</organism>
<dbReference type="EMBL" id="DVHN01000169">
    <property type="protein sequence ID" value="HIR89684.1"/>
    <property type="molecule type" value="Genomic_DNA"/>
</dbReference>
<gene>
    <name evidence="1" type="ORF">IAC96_12125</name>
</gene>
<name>A0A9D1JE41_9FIRM</name>
<proteinExistence type="predicted"/>
<dbReference type="Proteomes" id="UP000824201">
    <property type="component" value="Unassembled WGS sequence"/>
</dbReference>
<reference evidence="1" key="2">
    <citation type="journal article" date="2021" name="PeerJ">
        <title>Extensive microbial diversity within the chicken gut microbiome revealed by metagenomics and culture.</title>
        <authorList>
            <person name="Gilroy R."/>
            <person name="Ravi A."/>
            <person name="Getino M."/>
            <person name="Pursley I."/>
            <person name="Horton D.L."/>
            <person name="Alikhan N.F."/>
            <person name="Baker D."/>
            <person name="Gharbi K."/>
            <person name="Hall N."/>
            <person name="Watson M."/>
            <person name="Adriaenssens E.M."/>
            <person name="Foster-Nyarko E."/>
            <person name="Jarju S."/>
            <person name="Secka A."/>
            <person name="Antonio M."/>
            <person name="Oren A."/>
            <person name="Chaudhuri R.R."/>
            <person name="La Ragione R."/>
            <person name="Hildebrand F."/>
            <person name="Pallen M.J."/>
        </authorList>
    </citation>
    <scope>NUCLEOTIDE SEQUENCE</scope>
    <source>
        <strain evidence="1">ChiW13-3771</strain>
    </source>
</reference>
<accession>A0A9D1JE41</accession>